<dbReference type="InParanoid" id="A0A1W4WM25"/>
<gene>
    <name evidence="8" type="primary">LOC108736872</name>
</gene>
<feature type="domain" description="RNA 3'-terminal phosphate cyclase" evidence="5">
    <location>
        <begin position="14"/>
        <end position="346"/>
    </location>
</feature>
<dbReference type="PROSITE" id="PS01287">
    <property type="entry name" value="RTC"/>
    <property type="match status" value="1"/>
</dbReference>
<dbReference type="OrthoDB" id="1911237at2759"/>
<comment type="subcellular location">
    <subcellularLocation>
        <location evidence="1">Nucleus</location>
        <location evidence="1">Nucleolus</location>
    </subcellularLocation>
</comment>
<dbReference type="RefSeq" id="XP_018324959.1">
    <property type="nucleotide sequence ID" value="XM_018469457.2"/>
</dbReference>
<dbReference type="InterPro" id="IPR016443">
    <property type="entry name" value="RNA3'_term_phos_cyc_type_2"/>
</dbReference>
<dbReference type="GO" id="GO:0000479">
    <property type="term" value="P:endonucleolytic cleavage of tricistronic rRNA transcript (SSU-rRNA, 5.8S rRNA, LSU-rRNA)"/>
    <property type="evidence" value="ECO:0007669"/>
    <property type="project" value="TreeGrafter"/>
</dbReference>
<dbReference type="GO" id="GO:0005730">
    <property type="term" value="C:nucleolus"/>
    <property type="evidence" value="ECO:0007669"/>
    <property type="project" value="UniProtKB-SubCell"/>
</dbReference>
<evidence type="ECO:0000313" key="7">
    <source>
        <dbReference type="Proteomes" id="UP000192223"/>
    </source>
</evidence>
<keyword evidence="7" id="KW-1185">Reference proteome</keyword>
<dbReference type="CDD" id="cd00875">
    <property type="entry name" value="RNA_Cyclase_Class_I"/>
    <property type="match status" value="1"/>
</dbReference>
<dbReference type="Pfam" id="PF01137">
    <property type="entry name" value="RTC"/>
    <property type="match status" value="1"/>
</dbReference>
<dbReference type="InterPro" id="IPR013792">
    <property type="entry name" value="RNA3'P_cycl/enolpyr_Trfase_a/b"/>
</dbReference>
<proteinExistence type="inferred from homology"/>
<dbReference type="InterPro" id="IPR020719">
    <property type="entry name" value="RNA3'_term_phos_cycl-like_CS"/>
</dbReference>
<feature type="domain" description="RNA 3'-terminal phosphate cyclase insert" evidence="6">
    <location>
        <begin position="188"/>
        <end position="292"/>
    </location>
</feature>
<dbReference type="AlphaFoldDB" id="A0A1W4WM25"/>
<protein>
    <submittedName>
        <fullName evidence="8">Probable RNA 3'-terminal phosphate cyclase-like protein</fullName>
    </submittedName>
</protein>
<evidence type="ECO:0000256" key="1">
    <source>
        <dbReference type="ARBA" id="ARBA00004604"/>
    </source>
</evidence>
<sequence>MPKAVAVKGNVLSYKGSAYLRQRLVLAVLSGKSVKIEDIRKYDIDPGIQEFEVNLVRLLDKVTNGSYIKLDETGTSLFFQPGMIHGGTIEHDCSLDRSIGYYLEVLILLAPFCKNPLHVTLKGVTNNKIDPSVDHIKASVLPVLRKFMLNDEGLELKILKRGMRPLGGGEVVFKCPIQNQLNPVHILNQGKVKRIRGTAYAVRVSPTMANRMVEAAKGVLLKFIPDVFVTTDHCRGKQSGNSPGFGIHLVAETTEGVFYSAEAISNLVAEDKEPSVAEDVGVTAAQRLLIEIYQGGCVDSVAQSIACVFMTLGQKNVSRIIVGSLTDYTIAFLRNIRDFFGITFKVDYYIEEDSNPEEQEGAPKISLICIGAGYTNLNKRYL</sequence>
<dbReference type="FunCoup" id="A0A1W4WM25">
    <property type="interactions" value="1362"/>
</dbReference>
<accession>A0A1W4WM25</accession>
<dbReference type="InterPro" id="IPR000228">
    <property type="entry name" value="RNA3'_term_phos_cyc"/>
</dbReference>
<comment type="similarity">
    <text evidence="2">Belongs to the RNA 3'-terminal cyclase family. Type 2 subfamily.</text>
</comment>
<evidence type="ECO:0000259" key="6">
    <source>
        <dbReference type="Pfam" id="PF05189"/>
    </source>
</evidence>
<organism evidence="7 8">
    <name type="scientific">Agrilus planipennis</name>
    <name type="common">Emerald ash borer</name>
    <name type="synonym">Agrilus marcopoli</name>
    <dbReference type="NCBI Taxonomy" id="224129"/>
    <lineage>
        <taxon>Eukaryota</taxon>
        <taxon>Metazoa</taxon>
        <taxon>Ecdysozoa</taxon>
        <taxon>Arthropoda</taxon>
        <taxon>Hexapoda</taxon>
        <taxon>Insecta</taxon>
        <taxon>Pterygota</taxon>
        <taxon>Neoptera</taxon>
        <taxon>Endopterygota</taxon>
        <taxon>Coleoptera</taxon>
        <taxon>Polyphaga</taxon>
        <taxon>Elateriformia</taxon>
        <taxon>Buprestoidea</taxon>
        <taxon>Buprestidae</taxon>
        <taxon>Agrilinae</taxon>
        <taxon>Agrilus</taxon>
    </lineage>
</organism>
<keyword evidence="3" id="KW-0690">Ribosome biogenesis</keyword>
<dbReference type="InterPro" id="IPR037136">
    <property type="entry name" value="RNA3'_phos_cyclase_dom_sf"/>
</dbReference>
<dbReference type="InterPro" id="IPR036553">
    <property type="entry name" value="RPTC_insert"/>
</dbReference>
<dbReference type="InterPro" id="IPR013791">
    <property type="entry name" value="RNA3'-term_phos_cycl_insert"/>
</dbReference>
<dbReference type="STRING" id="224129.A0A1W4WM25"/>
<dbReference type="CTD" id="32338"/>
<evidence type="ECO:0000313" key="8">
    <source>
        <dbReference type="RefSeq" id="XP_018324959.1"/>
    </source>
</evidence>
<keyword evidence="4" id="KW-0539">Nucleus</keyword>
<reference evidence="8" key="1">
    <citation type="submission" date="2025-08" db="UniProtKB">
        <authorList>
            <consortium name="RefSeq"/>
        </authorList>
    </citation>
    <scope>IDENTIFICATION</scope>
    <source>
        <tissue evidence="8">Entire body</tissue>
    </source>
</reference>
<evidence type="ECO:0000256" key="2">
    <source>
        <dbReference type="ARBA" id="ARBA00007089"/>
    </source>
</evidence>
<evidence type="ECO:0000256" key="3">
    <source>
        <dbReference type="ARBA" id="ARBA00022517"/>
    </source>
</evidence>
<dbReference type="SUPFAM" id="SSF55205">
    <property type="entry name" value="EPT/RTPC-like"/>
    <property type="match status" value="1"/>
</dbReference>
<dbReference type="InterPro" id="IPR023797">
    <property type="entry name" value="RNA3'_phos_cyclase_dom"/>
</dbReference>
<dbReference type="GeneID" id="108736872"/>
<dbReference type="GO" id="GO:0004521">
    <property type="term" value="F:RNA endonuclease activity"/>
    <property type="evidence" value="ECO:0007669"/>
    <property type="project" value="TreeGrafter"/>
</dbReference>
<evidence type="ECO:0000259" key="5">
    <source>
        <dbReference type="Pfam" id="PF01137"/>
    </source>
</evidence>
<name>A0A1W4WM25_AGRPL</name>
<dbReference type="FunFam" id="3.30.360.20:FF:000001">
    <property type="entry name" value="RNA terminal phosphate cyclase-like 1"/>
    <property type="match status" value="1"/>
</dbReference>
<dbReference type="PANTHER" id="PTHR11096">
    <property type="entry name" value="RNA 3' TERMINAL PHOSPHATE CYCLASE"/>
    <property type="match status" value="1"/>
</dbReference>
<dbReference type="NCBIfam" id="TIGR03400">
    <property type="entry name" value="18S_RNA_Rcl1p"/>
    <property type="match status" value="1"/>
</dbReference>
<dbReference type="KEGG" id="apln:108736872"/>
<dbReference type="Gene3D" id="3.65.10.20">
    <property type="entry name" value="RNA 3'-terminal phosphate cyclase domain"/>
    <property type="match status" value="1"/>
</dbReference>
<dbReference type="Proteomes" id="UP000192223">
    <property type="component" value="Unplaced"/>
</dbReference>
<dbReference type="PIRSF" id="PIRSF005378">
    <property type="entry name" value="RNA3'_term_phos_cycl_euk"/>
    <property type="match status" value="1"/>
</dbReference>
<dbReference type="Gene3D" id="3.30.360.20">
    <property type="entry name" value="RNA 3'-terminal phosphate cyclase, insert domain"/>
    <property type="match status" value="1"/>
</dbReference>
<dbReference type="Pfam" id="PF05189">
    <property type="entry name" value="RTC_insert"/>
    <property type="match status" value="1"/>
</dbReference>
<evidence type="ECO:0000256" key="4">
    <source>
        <dbReference type="ARBA" id="ARBA00023242"/>
    </source>
</evidence>
<dbReference type="PANTHER" id="PTHR11096:SF1">
    <property type="entry name" value="RNA 3'-TERMINAL PHOSPHATE CYCLASE-LIKE PROTEIN"/>
    <property type="match status" value="1"/>
</dbReference>